<proteinExistence type="inferred from homology"/>
<reference evidence="8" key="1">
    <citation type="submission" date="2017-11" db="EMBL/GenBank/DDBJ databases">
        <title>Complete Genome Sequence of Kyrpidia sp. Strain EA-1, a thermophilic, hydrogen-oxidizing Bacterium, isolated from the Azores.</title>
        <authorList>
            <person name="Reiner J.E."/>
            <person name="Lapp C.J."/>
            <person name="Bunk B."/>
            <person name="Gescher J."/>
        </authorList>
    </citation>
    <scope>NUCLEOTIDE SEQUENCE [LARGE SCALE GENOMIC DNA]</scope>
    <source>
        <strain evidence="8">EA-1</strain>
    </source>
</reference>
<gene>
    <name evidence="7" type="ORF">CVV65_02560</name>
</gene>
<sequence length="302" mass="34522">MEEEQVERDLQLVIITGLSGAGKTVAVQSLEDLGYFCVDNLPPALIPKFAELMRQSEGKVSRLALVCDIRGGSWFSHLLMALKDLEEQYGVQYRILFLEARDEVLVRRYKATRRRHPLAQGNRILEGIAKERRLLEEIRDRADWIIDTSLLKPAELKEKIAAHFSGSDINRLTLHLVSFGFKYGVPIDADLVFDVRFLPNPYYLDALRPLTGLDLDVYEYVMKWPAAKTFSDKLTDMLDFLLPQYVKEGRSQLVVAVGCTGGQHRSVAMVELLRRHYQAREKVHVYHRDIHRDLAKGADVDG</sequence>
<dbReference type="InterPro" id="IPR027417">
    <property type="entry name" value="P-loop_NTPase"/>
</dbReference>
<keyword evidence="8" id="KW-1185">Reference proteome</keyword>
<dbReference type="PANTHER" id="PTHR30448">
    <property type="entry name" value="RNASE ADAPTER PROTEIN RAPZ"/>
    <property type="match status" value="1"/>
</dbReference>
<keyword evidence="3 4" id="KW-0342">GTP-binding</keyword>
<evidence type="ECO:0000313" key="7">
    <source>
        <dbReference type="EMBL" id="ATY83979.1"/>
    </source>
</evidence>
<accession>A0A2K8N3A6</accession>
<feature type="domain" description="RapZ-like N-terminal" evidence="5">
    <location>
        <begin position="10"/>
        <end position="167"/>
    </location>
</feature>
<feature type="binding site" evidence="4">
    <location>
        <begin position="17"/>
        <end position="24"/>
    </location>
    <ligand>
        <name>ATP</name>
        <dbReference type="ChEBI" id="CHEBI:30616"/>
    </ligand>
</feature>
<dbReference type="Pfam" id="PF03668">
    <property type="entry name" value="RapZ-like_N"/>
    <property type="match status" value="1"/>
</dbReference>
<dbReference type="InterPro" id="IPR053930">
    <property type="entry name" value="RapZ-like_N"/>
</dbReference>
<dbReference type="PIRSF" id="PIRSF005052">
    <property type="entry name" value="P-loopkin"/>
    <property type="match status" value="1"/>
</dbReference>
<dbReference type="OrthoDB" id="9784461at2"/>
<evidence type="ECO:0000259" key="6">
    <source>
        <dbReference type="Pfam" id="PF22740"/>
    </source>
</evidence>
<dbReference type="Proteomes" id="UP000231932">
    <property type="component" value="Chromosome"/>
</dbReference>
<evidence type="ECO:0000259" key="5">
    <source>
        <dbReference type="Pfam" id="PF03668"/>
    </source>
</evidence>
<dbReference type="GO" id="GO:0005524">
    <property type="term" value="F:ATP binding"/>
    <property type="evidence" value="ECO:0007669"/>
    <property type="project" value="UniProtKB-UniRule"/>
</dbReference>
<dbReference type="NCBIfam" id="NF003828">
    <property type="entry name" value="PRK05416.1"/>
    <property type="match status" value="1"/>
</dbReference>
<keyword evidence="1 4" id="KW-0547">Nucleotide-binding</keyword>
<dbReference type="InterPro" id="IPR005337">
    <property type="entry name" value="RapZ-like"/>
</dbReference>
<evidence type="ECO:0000256" key="2">
    <source>
        <dbReference type="ARBA" id="ARBA00022840"/>
    </source>
</evidence>
<dbReference type="EMBL" id="CP024955">
    <property type="protein sequence ID" value="ATY83979.1"/>
    <property type="molecule type" value="Genomic_DNA"/>
</dbReference>
<feature type="binding site" evidence="4">
    <location>
        <begin position="68"/>
        <end position="71"/>
    </location>
    <ligand>
        <name>GTP</name>
        <dbReference type="ChEBI" id="CHEBI:37565"/>
    </ligand>
</feature>
<dbReference type="RefSeq" id="WP_100666814.1">
    <property type="nucleotide sequence ID" value="NZ_CP024955.1"/>
</dbReference>
<evidence type="ECO:0000256" key="4">
    <source>
        <dbReference type="HAMAP-Rule" id="MF_00636"/>
    </source>
</evidence>
<evidence type="ECO:0000256" key="1">
    <source>
        <dbReference type="ARBA" id="ARBA00022741"/>
    </source>
</evidence>
<dbReference type="PANTHER" id="PTHR30448:SF0">
    <property type="entry name" value="RNASE ADAPTER PROTEIN RAPZ"/>
    <property type="match status" value="1"/>
</dbReference>
<organism evidence="7 8">
    <name type="scientific">Kyrpidia spormannii</name>
    <dbReference type="NCBI Taxonomy" id="2055160"/>
    <lineage>
        <taxon>Bacteria</taxon>
        <taxon>Bacillati</taxon>
        <taxon>Bacillota</taxon>
        <taxon>Bacilli</taxon>
        <taxon>Bacillales</taxon>
        <taxon>Alicyclobacillaceae</taxon>
        <taxon>Kyrpidia</taxon>
    </lineage>
</organism>
<name>A0A2K8N3A6_9BACL</name>
<dbReference type="HAMAP" id="MF_00636">
    <property type="entry name" value="RapZ_like"/>
    <property type="match status" value="1"/>
</dbReference>
<feature type="domain" description="RapZ C-terminal" evidence="6">
    <location>
        <begin position="173"/>
        <end position="291"/>
    </location>
</feature>
<dbReference type="GO" id="GO:0005525">
    <property type="term" value="F:GTP binding"/>
    <property type="evidence" value="ECO:0007669"/>
    <property type="project" value="UniProtKB-UniRule"/>
</dbReference>
<keyword evidence="2 4" id="KW-0067">ATP-binding</keyword>
<protein>
    <submittedName>
        <fullName evidence="7">RNase adapter RapZ</fullName>
    </submittedName>
</protein>
<dbReference type="KEGG" id="kyr:CVV65_02560"/>
<dbReference type="SUPFAM" id="SSF52540">
    <property type="entry name" value="P-loop containing nucleoside triphosphate hydrolases"/>
    <property type="match status" value="1"/>
</dbReference>
<dbReference type="AlphaFoldDB" id="A0A2K8N3A6"/>
<dbReference type="Pfam" id="PF22740">
    <property type="entry name" value="PapZ_C"/>
    <property type="match status" value="1"/>
</dbReference>
<evidence type="ECO:0000256" key="3">
    <source>
        <dbReference type="ARBA" id="ARBA00023134"/>
    </source>
</evidence>
<dbReference type="InterPro" id="IPR053931">
    <property type="entry name" value="RapZ_C"/>
</dbReference>
<evidence type="ECO:0000313" key="8">
    <source>
        <dbReference type="Proteomes" id="UP000231932"/>
    </source>
</evidence>
<dbReference type="Gene3D" id="3.40.50.300">
    <property type="entry name" value="P-loop containing nucleotide triphosphate hydrolases"/>
    <property type="match status" value="1"/>
</dbReference>